<comment type="caution">
    <text evidence="1">The sequence shown here is derived from an EMBL/GenBank/DDBJ whole genome shotgun (WGS) entry which is preliminary data.</text>
</comment>
<organism evidence="1 2">
    <name type="scientific">Fredinandcohnia salidurans</name>
    <dbReference type="NCBI Taxonomy" id="2595041"/>
    <lineage>
        <taxon>Bacteria</taxon>
        <taxon>Bacillati</taxon>
        <taxon>Bacillota</taxon>
        <taxon>Bacilli</taxon>
        <taxon>Bacillales</taxon>
        <taxon>Bacillaceae</taxon>
        <taxon>Fredinandcohnia</taxon>
    </lineage>
</organism>
<gene>
    <name evidence="1" type="ORF">ACFSFW_05065</name>
</gene>
<evidence type="ECO:0000313" key="2">
    <source>
        <dbReference type="Proteomes" id="UP001597227"/>
    </source>
</evidence>
<protein>
    <submittedName>
        <fullName evidence="1">Thiazole-containing bacteriocin maturation protein</fullName>
    </submittedName>
</protein>
<dbReference type="RefSeq" id="WP_388035686.1">
    <property type="nucleotide sequence ID" value="NZ_JBHUEK010000007.1"/>
</dbReference>
<evidence type="ECO:0000313" key="1">
    <source>
        <dbReference type="EMBL" id="MFD1778029.1"/>
    </source>
</evidence>
<dbReference type="Gene3D" id="3.40.50.720">
    <property type="entry name" value="NAD(P)-binding Rossmann-like Domain"/>
    <property type="match status" value="1"/>
</dbReference>
<proteinExistence type="predicted"/>
<dbReference type="EMBL" id="JBHUEK010000007">
    <property type="protein sequence ID" value="MFD1778029.1"/>
    <property type="molecule type" value="Genomic_DNA"/>
</dbReference>
<accession>A0ABW4MLN5</accession>
<sequence>MTKLTPSMRLKVKRDTFFLPNANNGVYFRNNTSSFRMEGNTIDKWVEKLIPMFNGEYTLGNLTEGLPEPYRERVYEIAEALYRNGFVQDVSQDLPHQLQPHVTKKYASQIEFLENFGDSSAYRFQLYRQSKVLVVGSGPFLVSLVSALLESGLPKFHVFITDQVSTNRKRLSEHVVHARQTDPEVMVNELTPQKDGMSSWRKIVEEFQFILYVSQEGNVEELRALNKICTEEKKGFLPAICLEHIGMAGPLVRPESKGCWESAWRRIHESALHNEQPLSNFSQIAGAMLANVIVFELFKEVTRRTKLEEEDNQFFLLNLNTLEGNWHSFIPHPFVSRFAEAKRIHDLDLRIKEKVSGGDVDILFLLFNHLTSPETGILHTWEEGDLKQLPLSLCRVQAADPLSEGPAKLLPEIVCAGLTHVEARREAGLIGIEAHVSQLFNHFFKTLPQNEVDASIEEKNEFIGVGMGETLAESVCRGLQKCLVKELSENNVERKHTVSLVELKSLEDKHCQFYMQVLTRLNGAPVVGFGEKVSGFPVVWIGTNNSWYSGIGLTITKALENALEHAIMKAENIGDLRTSHALEVSSVHLEESVPLNLEIPSSEGMIHAEILNSALKVLERNNKQILVFELQIEPFWKKEQVELCSVLLRKVEST</sequence>
<reference evidence="2" key="1">
    <citation type="journal article" date="2019" name="Int. J. Syst. Evol. Microbiol.">
        <title>The Global Catalogue of Microorganisms (GCM) 10K type strain sequencing project: providing services to taxonomists for standard genome sequencing and annotation.</title>
        <authorList>
            <consortium name="The Broad Institute Genomics Platform"/>
            <consortium name="The Broad Institute Genome Sequencing Center for Infectious Disease"/>
            <person name="Wu L."/>
            <person name="Ma J."/>
        </authorList>
    </citation>
    <scope>NUCLEOTIDE SEQUENCE [LARGE SCALE GENOMIC DNA]</scope>
    <source>
        <strain evidence="2">CCUG 15531</strain>
    </source>
</reference>
<dbReference type="NCBIfam" id="TIGR03693">
    <property type="entry name" value="ocin_ThiF_like"/>
    <property type="match status" value="1"/>
</dbReference>
<keyword evidence="2" id="KW-1185">Reference proteome</keyword>
<dbReference type="InterPro" id="IPR022368">
    <property type="entry name" value="Thiazole_bacteriocin_mat_put"/>
</dbReference>
<dbReference type="Proteomes" id="UP001597227">
    <property type="component" value="Unassembled WGS sequence"/>
</dbReference>
<name>A0ABW4MLN5_9BACI</name>